<evidence type="ECO:0000256" key="8">
    <source>
        <dbReference type="ARBA" id="ARBA00025737"/>
    </source>
</evidence>
<dbReference type="NCBIfam" id="TIGR01413">
    <property type="entry name" value="Dyp_perox_fam"/>
    <property type="match status" value="1"/>
</dbReference>
<evidence type="ECO:0000256" key="4">
    <source>
        <dbReference type="ARBA" id="ARBA00022723"/>
    </source>
</evidence>
<gene>
    <name evidence="12" type="ORF">FHR75_004018</name>
</gene>
<dbReference type="Pfam" id="PF20628">
    <property type="entry name" value="Dyp_perox_C"/>
    <property type="match status" value="1"/>
</dbReference>
<evidence type="ECO:0000313" key="13">
    <source>
        <dbReference type="Proteomes" id="UP000533269"/>
    </source>
</evidence>
<sequence>MTPPEEAQPGETPPTAADSDRTESRRFGRRALFTSGAAALGGAGAGVLGSHVGARAAFAGDGGAGTSSARTEGRTEDEVGRAKVPFHGEHQAGVTTAPQAFATLIAFDLLPGLDRDGLIRLMRIWTDDITRLTAGQAGLADTEPELAAVPARLSVTLGYGPGVFTAAGLESARPSWLGPLPAFGIDRLRPEWCEGDLLLQVCADDQVSVAHAVRLLTKEARTFAAVRWVQHGFRRSVGSTPSGTTMRNLMGQVDGTRNVDPTTAAGGALVWIDPSTTSQTSGADPADGADWLVGGTSMIVRRIAIDLDTWDELDRSGREAAVGRRLHDGAPLTGAKEHDEPDLDATGDLGLPVIDTFAHIRRARTDDATQTFLRRAYNYDVAPPPGQLSDSGLVFISFQADLAHQFIPVQQRLDELDLLNQWTTPIGSAVFAMPRGCREGEYLGQSLLE</sequence>
<dbReference type="Proteomes" id="UP000533269">
    <property type="component" value="Unassembled WGS sequence"/>
</dbReference>
<dbReference type="EC" id="1.11.1.19" evidence="12"/>
<feature type="domain" description="Dyp-type peroxidase N-terminal" evidence="10">
    <location>
        <begin position="91"/>
        <end position="234"/>
    </location>
</feature>
<feature type="domain" description="Dyp-type peroxidase C-terminal" evidence="11">
    <location>
        <begin position="246"/>
        <end position="437"/>
    </location>
</feature>
<dbReference type="InterPro" id="IPR011008">
    <property type="entry name" value="Dimeric_a/b-barrel"/>
</dbReference>
<comment type="cofactor">
    <cofactor evidence="1">
        <name>heme b</name>
        <dbReference type="ChEBI" id="CHEBI:60344"/>
    </cofactor>
</comment>
<evidence type="ECO:0000256" key="5">
    <source>
        <dbReference type="ARBA" id="ARBA00022729"/>
    </source>
</evidence>
<dbReference type="AlphaFoldDB" id="A0A7W4TRH9"/>
<evidence type="ECO:0000256" key="2">
    <source>
        <dbReference type="ARBA" id="ARBA00022559"/>
    </source>
</evidence>
<evidence type="ECO:0000256" key="9">
    <source>
        <dbReference type="SAM" id="MobiDB-lite"/>
    </source>
</evidence>
<name>A0A7W4TRH9_KINRA</name>
<reference evidence="12 13" key="1">
    <citation type="submission" date="2020-08" db="EMBL/GenBank/DDBJ databases">
        <title>The Agave Microbiome: Exploring the role of microbial communities in plant adaptations to desert environments.</title>
        <authorList>
            <person name="Partida-Martinez L.P."/>
        </authorList>
    </citation>
    <scope>NUCLEOTIDE SEQUENCE [LARGE SCALE GENOMIC DNA]</scope>
    <source>
        <strain evidence="12 13">AS2.23</strain>
    </source>
</reference>
<evidence type="ECO:0000256" key="7">
    <source>
        <dbReference type="ARBA" id="ARBA00023004"/>
    </source>
</evidence>
<feature type="region of interest" description="Disordered" evidence="9">
    <location>
        <begin position="59"/>
        <end position="79"/>
    </location>
</feature>
<dbReference type="SUPFAM" id="SSF54909">
    <property type="entry name" value="Dimeric alpha+beta barrel"/>
    <property type="match status" value="1"/>
</dbReference>
<evidence type="ECO:0000256" key="3">
    <source>
        <dbReference type="ARBA" id="ARBA00022617"/>
    </source>
</evidence>
<organism evidence="12 13">
    <name type="scientific">Kineococcus radiotolerans</name>
    <dbReference type="NCBI Taxonomy" id="131568"/>
    <lineage>
        <taxon>Bacteria</taxon>
        <taxon>Bacillati</taxon>
        <taxon>Actinomycetota</taxon>
        <taxon>Actinomycetes</taxon>
        <taxon>Kineosporiales</taxon>
        <taxon>Kineosporiaceae</taxon>
        <taxon>Kineococcus</taxon>
    </lineage>
</organism>
<evidence type="ECO:0000259" key="10">
    <source>
        <dbReference type="Pfam" id="PF04261"/>
    </source>
</evidence>
<keyword evidence="6 12" id="KW-0560">Oxidoreductase</keyword>
<proteinExistence type="inferred from homology"/>
<dbReference type="InterPro" id="IPR048328">
    <property type="entry name" value="Dyp_perox_C"/>
</dbReference>
<dbReference type="InterPro" id="IPR006314">
    <property type="entry name" value="Dyp_peroxidase"/>
</dbReference>
<dbReference type="PANTHER" id="PTHR30521">
    <property type="entry name" value="DEFERROCHELATASE/PEROXIDASE"/>
    <property type="match status" value="1"/>
</dbReference>
<evidence type="ECO:0000256" key="6">
    <source>
        <dbReference type="ARBA" id="ARBA00023002"/>
    </source>
</evidence>
<dbReference type="PANTHER" id="PTHR30521:SF4">
    <property type="entry name" value="DEFERROCHELATASE"/>
    <property type="match status" value="1"/>
</dbReference>
<dbReference type="Pfam" id="PF04261">
    <property type="entry name" value="Dyp_perox_N"/>
    <property type="match status" value="1"/>
</dbReference>
<comment type="caution">
    <text evidence="12">The sequence shown here is derived from an EMBL/GenBank/DDBJ whole genome shotgun (WGS) entry which is preliminary data.</text>
</comment>
<dbReference type="GO" id="GO:0020037">
    <property type="term" value="F:heme binding"/>
    <property type="evidence" value="ECO:0007669"/>
    <property type="project" value="InterPro"/>
</dbReference>
<feature type="region of interest" description="Disordered" evidence="9">
    <location>
        <begin position="1"/>
        <end position="27"/>
    </location>
</feature>
<dbReference type="GO" id="GO:0046872">
    <property type="term" value="F:metal ion binding"/>
    <property type="evidence" value="ECO:0007669"/>
    <property type="project" value="UniProtKB-KW"/>
</dbReference>
<feature type="region of interest" description="Disordered" evidence="9">
    <location>
        <begin position="324"/>
        <end position="346"/>
    </location>
</feature>
<evidence type="ECO:0000313" key="12">
    <source>
        <dbReference type="EMBL" id="MBB2903176.1"/>
    </source>
</evidence>
<reference evidence="12 13" key="2">
    <citation type="submission" date="2020-08" db="EMBL/GenBank/DDBJ databases">
        <authorList>
            <person name="Partida-Martinez L."/>
            <person name="Huntemann M."/>
            <person name="Clum A."/>
            <person name="Wang J."/>
            <person name="Palaniappan K."/>
            <person name="Ritter S."/>
            <person name="Chen I.-M."/>
            <person name="Stamatis D."/>
            <person name="Reddy T."/>
            <person name="O'Malley R."/>
            <person name="Daum C."/>
            <person name="Shapiro N."/>
            <person name="Ivanova N."/>
            <person name="Kyrpides N."/>
            <person name="Woyke T."/>
        </authorList>
    </citation>
    <scope>NUCLEOTIDE SEQUENCE [LARGE SCALE GENOMIC DNA]</scope>
    <source>
        <strain evidence="12 13">AS2.23</strain>
    </source>
</reference>
<dbReference type="GO" id="GO:0005829">
    <property type="term" value="C:cytosol"/>
    <property type="evidence" value="ECO:0007669"/>
    <property type="project" value="TreeGrafter"/>
</dbReference>
<dbReference type="GO" id="GO:0004601">
    <property type="term" value="F:peroxidase activity"/>
    <property type="evidence" value="ECO:0007669"/>
    <property type="project" value="UniProtKB-KW"/>
</dbReference>
<dbReference type="InterPro" id="IPR006311">
    <property type="entry name" value="TAT_signal"/>
</dbReference>
<keyword evidence="5" id="KW-0732">Signal</keyword>
<accession>A0A7W4TRH9</accession>
<dbReference type="EMBL" id="JACHVY010000005">
    <property type="protein sequence ID" value="MBB2903176.1"/>
    <property type="molecule type" value="Genomic_DNA"/>
</dbReference>
<keyword evidence="2 12" id="KW-0575">Peroxidase</keyword>
<keyword evidence="4" id="KW-0479">Metal-binding</keyword>
<keyword evidence="7" id="KW-0408">Iron</keyword>
<protein>
    <submittedName>
        <fullName evidence="12">Dye decolorizing peroxidase</fullName>
        <ecNumber evidence="12">1.11.1.19</ecNumber>
    </submittedName>
</protein>
<comment type="similarity">
    <text evidence="8">Belongs to the DyP-type peroxidase family.</text>
</comment>
<dbReference type="InterPro" id="IPR048327">
    <property type="entry name" value="Dyp_perox_N"/>
</dbReference>
<evidence type="ECO:0000256" key="1">
    <source>
        <dbReference type="ARBA" id="ARBA00001970"/>
    </source>
</evidence>
<keyword evidence="3" id="KW-0349">Heme</keyword>
<dbReference type="PROSITE" id="PS51318">
    <property type="entry name" value="TAT"/>
    <property type="match status" value="1"/>
</dbReference>
<evidence type="ECO:0000259" key="11">
    <source>
        <dbReference type="Pfam" id="PF20628"/>
    </source>
</evidence>
<dbReference type="PROSITE" id="PS51404">
    <property type="entry name" value="DYP_PEROXIDASE"/>
    <property type="match status" value="1"/>
</dbReference>